<dbReference type="Proteomes" id="UP000500938">
    <property type="component" value="Chromosome"/>
</dbReference>
<name>A0A6M4IWJ0_9BACT</name>
<dbReference type="KEGG" id="ggr:HKW67_21725"/>
<dbReference type="PANTHER" id="PTHR36302:SF1">
    <property type="entry name" value="COPPER CHAPERONE PCU(A)C"/>
    <property type="match status" value="1"/>
</dbReference>
<evidence type="ECO:0000313" key="2">
    <source>
        <dbReference type="Proteomes" id="UP000500938"/>
    </source>
</evidence>
<organism evidence="1 2">
    <name type="scientific">Gemmatimonas groenlandica</name>
    <dbReference type="NCBI Taxonomy" id="2732249"/>
    <lineage>
        <taxon>Bacteria</taxon>
        <taxon>Pseudomonadati</taxon>
        <taxon>Gemmatimonadota</taxon>
        <taxon>Gemmatimonadia</taxon>
        <taxon>Gemmatimonadales</taxon>
        <taxon>Gemmatimonadaceae</taxon>
        <taxon>Gemmatimonas</taxon>
    </lineage>
</organism>
<dbReference type="InterPro" id="IPR058248">
    <property type="entry name" value="Lxx211020-like"/>
</dbReference>
<accession>A0A6M4IWJ0</accession>
<reference evidence="1 2" key="1">
    <citation type="submission" date="2020-05" db="EMBL/GenBank/DDBJ databases">
        <title>Complete genome sequence of Gemmatimonas greenlandica TET16.</title>
        <authorList>
            <person name="Zeng Y."/>
        </authorList>
    </citation>
    <scope>NUCLEOTIDE SEQUENCE [LARGE SCALE GENOMIC DNA]</scope>
    <source>
        <strain evidence="1 2">TET16</strain>
    </source>
</reference>
<dbReference type="EMBL" id="CP053085">
    <property type="protein sequence ID" value="QJR37957.1"/>
    <property type="molecule type" value="Genomic_DNA"/>
</dbReference>
<dbReference type="RefSeq" id="WP_171227394.1">
    <property type="nucleotide sequence ID" value="NZ_CP053085.1"/>
</dbReference>
<gene>
    <name evidence="1" type="ORF">HKW67_21725</name>
</gene>
<dbReference type="PANTHER" id="PTHR36302">
    <property type="entry name" value="BLR7088 PROTEIN"/>
    <property type="match status" value="1"/>
</dbReference>
<dbReference type="Pfam" id="PF04314">
    <property type="entry name" value="PCuAC"/>
    <property type="match status" value="1"/>
</dbReference>
<dbReference type="InterPro" id="IPR007410">
    <property type="entry name" value="LpqE-like"/>
</dbReference>
<protein>
    <submittedName>
        <fullName evidence="1">Copper chaperone PCu(A)C</fullName>
    </submittedName>
</protein>
<evidence type="ECO:0000313" key="1">
    <source>
        <dbReference type="EMBL" id="QJR37957.1"/>
    </source>
</evidence>
<dbReference type="SUPFAM" id="SSF110087">
    <property type="entry name" value="DR1885-like metal-binding protein"/>
    <property type="match status" value="1"/>
</dbReference>
<dbReference type="Gene3D" id="2.60.40.1890">
    <property type="entry name" value="PCu(A)C copper chaperone"/>
    <property type="match status" value="1"/>
</dbReference>
<dbReference type="AlphaFoldDB" id="A0A6M4IWJ0"/>
<sequence>MMSSAVPARRSILVAVTIVAASLLGACTTRSVPPVPRVAIRHSWARIADSGATSGAYMEIDNNDTVPITLVGASSPDAGAAEVHETMQQDGMAHMMPRTELRIPAGDVVTLAPGGLHVMLVDVRRTLAVGDSLRITLRFSDSTSVVVPVPVRAP</sequence>
<keyword evidence="2" id="KW-1185">Reference proteome</keyword>
<dbReference type="InterPro" id="IPR036182">
    <property type="entry name" value="PCuAC_sf"/>
</dbReference>
<proteinExistence type="predicted"/>